<evidence type="ECO:0000313" key="1">
    <source>
        <dbReference type="EMBL" id="WAH43737.1"/>
    </source>
</evidence>
<reference evidence="1" key="1">
    <citation type="submission" date="2022-08" db="EMBL/GenBank/DDBJ databases">
        <title>Alicyclobacillus fastidiosus DSM 17978, complete genome.</title>
        <authorList>
            <person name="Wang Q."/>
            <person name="Cai R."/>
            <person name="Wang Z."/>
        </authorList>
    </citation>
    <scope>NUCLEOTIDE SEQUENCE</scope>
    <source>
        <strain evidence="1">DSM 17978</strain>
    </source>
</reference>
<sequence>MANPQVGLVEPAQNIAIRRTTIRWSHITTTLAVMWIIGVIDKIGVAVIATNKPFLQDMHLAGHNGLIGSLTSTPQPPGLRASCGRCGRMMRRKRVEMAH</sequence>
<organism evidence="1 2">
    <name type="scientific">Alicyclobacillus fastidiosus</name>
    <dbReference type="NCBI Taxonomy" id="392011"/>
    <lineage>
        <taxon>Bacteria</taxon>
        <taxon>Bacillati</taxon>
        <taxon>Bacillota</taxon>
        <taxon>Bacilli</taxon>
        <taxon>Bacillales</taxon>
        <taxon>Alicyclobacillaceae</taxon>
        <taxon>Alicyclobacillus</taxon>
    </lineage>
</organism>
<dbReference type="EMBL" id="CP104067">
    <property type="protein sequence ID" value="WAH43737.1"/>
    <property type="molecule type" value="Genomic_DNA"/>
</dbReference>
<keyword evidence="2" id="KW-1185">Reference proteome</keyword>
<evidence type="ECO:0000313" key="2">
    <source>
        <dbReference type="Proteomes" id="UP001164761"/>
    </source>
</evidence>
<proteinExistence type="predicted"/>
<protein>
    <recommendedName>
        <fullName evidence="3">MFS transporter</fullName>
    </recommendedName>
</protein>
<dbReference type="RefSeq" id="WP_268007631.1">
    <property type="nucleotide sequence ID" value="NZ_BSUT01000001.1"/>
</dbReference>
<name>A0ABY6ZLL2_9BACL</name>
<accession>A0ABY6ZLL2</accession>
<evidence type="ECO:0008006" key="3">
    <source>
        <dbReference type="Google" id="ProtNLM"/>
    </source>
</evidence>
<dbReference type="Proteomes" id="UP001164761">
    <property type="component" value="Chromosome"/>
</dbReference>
<gene>
    <name evidence="1" type="ORF">NZD89_10305</name>
</gene>